<dbReference type="KEGG" id="smf:Smon_0280"/>
<keyword evidence="2" id="KW-1185">Reference proteome</keyword>
<evidence type="ECO:0000313" key="2">
    <source>
        <dbReference type="Proteomes" id="UP000002072"/>
    </source>
</evidence>
<proteinExistence type="predicted"/>
<dbReference type="STRING" id="519441.Smon_0280"/>
<dbReference type="AlphaFoldDB" id="D1AWT8"/>
<dbReference type="GeneID" id="29673575"/>
<organism evidence="1 2">
    <name type="scientific">Streptobacillus moniliformis (strain ATCC 14647 / DSM 12112 / NCTC 10651 / 9901)</name>
    <dbReference type="NCBI Taxonomy" id="519441"/>
    <lineage>
        <taxon>Bacteria</taxon>
        <taxon>Fusobacteriati</taxon>
        <taxon>Fusobacteriota</taxon>
        <taxon>Fusobacteriia</taxon>
        <taxon>Fusobacteriales</taxon>
        <taxon>Leptotrichiaceae</taxon>
        <taxon>Streptobacillus</taxon>
    </lineage>
</organism>
<dbReference type="Proteomes" id="UP000002072">
    <property type="component" value="Chromosome"/>
</dbReference>
<evidence type="ECO:0000313" key="1">
    <source>
        <dbReference type="EMBL" id="ACZ00764.1"/>
    </source>
</evidence>
<dbReference type="RefSeq" id="WP_012858321.1">
    <property type="nucleotide sequence ID" value="NC_013515.1"/>
</dbReference>
<gene>
    <name evidence="1" type="ordered locus">Smon_0280</name>
</gene>
<reference evidence="1 2" key="1">
    <citation type="journal article" date="2009" name="Stand. Genomic Sci.">
        <title>Complete genome sequence of Streptobacillus moniliformis type strain (9901T).</title>
        <authorList>
            <person name="Nolan M."/>
            <person name="Gronow S."/>
            <person name="Lapidus A."/>
            <person name="Ivanova N."/>
            <person name="Copeland A."/>
            <person name="Lucas S."/>
            <person name="Del Rio T.G."/>
            <person name="Chen F."/>
            <person name="Tice H."/>
            <person name="Pitluck S."/>
            <person name="Cheng J.F."/>
            <person name="Sims D."/>
            <person name="Meincke L."/>
            <person name="Bruce D."/>
            <person name="Goodwin L."/>
            <person name="Brettin T."/>
            <person name="Han C."/>
            <person name="Detter J.C."/>
            <person name="Ovchinikova G."/>
            <person name="Pati A."/>
            <person name="Mavromatis K."/>
            <person name="Mikhailova N."/>
            <person name="Chen A."/>
            <person name="Palaniappan K."/>
            <person name="Land M."/>
            <person name="Hauser L."/>
            <person name="Chang Y.J."/>
            <person name="Jeffries C.D."/>
            <person name="Rohde M."/>
            <person name="Sproer C."/>
            <person name="Goker M."/>
            <person name="Bristow J."/>
            <person name="Eisen J.A."/>
            <person name="Markowitz V."/>
            <person name="Hugenholtz P."/>
            <person name="Kyrpides N.C."/>
            <person name="Klenk H.P."/>
            <person name="Chain P."/>
        </authorList>
    </citation>
    <scope>NUCLEOTIDE SEQUENCE [LARGE SCALE GENOMIC DNA]</scope>
    <source>
        <strain evidence="2">ATCC 14647 / DSM 12112 / NCTC 10651 / 9901</strain>
    </source>
</reference>
<accession>D1AWT8</accession>
<name>D1AWT8_STRM9</name>
<dbReference type="eggNOG" id="COG3733">
    <property type="taxonomic scope" value="Bacteria"/>
</dbReference>
<dbReference type="HOGENOM" id="CLU_025062_0_0_0"/>
<protein>
    <submittedName>
        <fullName evidence="1">Uncharacterized protein</fullName>
    </submittedName>
</protein>
<dbReference type="EMBL" id="CP001779">
    <property type="protein sequence ID" value="ACZ00764.1"/>
    <property type="molecule type" value="Genomic_DNA"/>
</dbReference>
<sequence>MGKIENKIMLGILALSSILSLSTTMYVKNNSELKLDYSYSENDGMFKFGYEPINTLNAGAFLGKSNEAFLYLGGKIKKEHIIDGIANLGVFFKKKINEHIELTLNTGYQYEGGMEDSIKEGLKLKGLWDKKYEEDETLRKEFYHSQGLRLKGNPILASGGVLDLTYGNTKSKIGAIYTIESFSELSRILQALPSSNIKQIKLYNSLIGRIETFVNVNQKLNNLGIDLNLNYKLKPDISKRLGRLKGDVTLTRKIGDIELSGKVHAYLGTILISDKKREFGGEIRLGYNKDRINIKSTLKHSTLLDYSANKGTKDDNKEEPPKSDSTDKLLHKQELTFDLGYKNNKIEFNTENKLRGKVFTDKLKIDKDKYKSDSLNKDFTVFSIYTSNSLKTKIGNVGIKADIKYRLGLDIDKDTSETYKHLALVGVGAEYNNKTKKIETSNSVNTTLLIGYNKYEIFAINAWSDNKADYIVNDKTKLFGELNLTSSNRLSFYSGIKAEILGFVDLRGNIEYKIKNNLEFINELGAKAILLFSKKDENDKNTNNINILYIPLTTQYQYKVYNDSSILYKVKDNIRIKSKLGLSYLNGYDSETLYSALRDIKRKQIDSNGIVEISRKDRFKISSEKHDYGVSLLSKIVINPSIEGELKFLGERLTVKPNGEVKFIFANKADNNVNSVRSSSNNTDNKKFKYNSTVFRVGLGLDYKW</sequence>
<dbReference type="OrthoDB" id="94876at2"/>